<dbReference type="PANTHER" id="PTHR35841">
    <property type="entry name" value="PHOSPHONATES-BINDING PERIPLASMIC PROTEIN"/>
    <property type="match status" value="1"/>
</dbReference>
<gene>
    <name evidence="1" type="ORF">V6E02_03815</name>
</gene>
<dbReference type="Proteomes" id="UP001482231">
    <property type="component" value="Unassembled WGS sequence"/>
</dbReference>
<dbReference type="Gene3D" id="3.40.190.10">
    <property type="entry name" value="Periplasmic binding protein-like II"/>
    <property type="match status" value="2"/>
</dbReference>
<dbReference type="PANTHER" id="PTHR35841:SF1">
    <property type="entry name" value="PHOSPHONATES-BINDING PERIPLASMIC PROTEIN"/>
    <property type="match status" value="1"/>
</dbReference>
<keyword evidence="2" id="KW-1185">Reference proteome</keyword>
<proteinExistence type="predicted"/>
<comment type="caution">
    <text evidence="1">The sequence shown here is derived from an EMBL/GenBank/DDBJ whole genome shotgun (WGS) entry which is preliminary data.</text>
</comment>
<name>A0ABV0ECS4_9BURK</name>
<dbReference type="EMBL" id="JBAJEX010000002">
    <property type="protein sequence ID" value="MEO1766339.1"/>
    <property type="molecule type" value="Genomic_DNA"/>
</dbReference>
<protein>
    <submittedName>
        <fullName evidence="1">PhnD/SsuA/transferrin family substrate-binding protein</fullName>
    </submittedName>
</protein>
<dbReference type="Pfam" id="PF12974">
    <property type="entry name" value="Phosphonate-bd"/>
    <property type="match status" value="1"/>
</dbReference>
<reference evidence="1 2" key="1">
    <citation type="submission" date="2024-02" db="EMBL/GenBank/DDBJ databases">
        <title>New thermophilic sulfur-oxidizing bacteria from a hot springs of the Uzon caldera (Kamchatka, Russia).</title>
        <authorList>
            <person name="Dukat A.M."/>
            <person name="Elcheninov A.G."/>
            <person name="Frolov E.N."/>
        </authorList>
    </citation>
    <scope>NUCLEOTIDE SEQUENCE [LARGE SCALE GENOMIC DNA]</scope>
    <source>
        <strain evidence="1 2">AK1</strain>
    </source>
</reference>
<evidence type="ECO:0000313" key="1">
    <source>
        <dbReference type="EMBL" id="MEO1766339.1"/>
    </source>
</evidence>
<evidence type="ECO:0000313" key="2">
    <source>
        <dbReference type="Proteomes" id="UP001482231"/>
    </source>
</evidence>
<organism evidence="1 2">
    <name type="scientific">Thiobacter aerophilum</name>
    <dbReference type="NCBI Taxonomy" id="3121275"/>
    <lineage>
        <taxon>Bacteria</taxon>
        <taxon>Pseudomonadati</taxon>
        <taxon>Pseudomonadota</taxon>
        <taxon>Betaproteobacteria</taxon>
        <taxon>Burkholderiales</taxon>
        <taxon>Thiobacteraceae</taxon>
        <taxon>Thiobacter</taxon>
    </lineage>
</organism>
<dbReference type="RefSeq" id="WP_347307321.1">
    <property type="nucleotide sequence ID" value="NZ_JBAJEX010000002.1"/>
</dbReference>
<accession>A0ABV0ECS4</accession>
<dbReference type="SUPFAM" id="SSF53850">
    <property type="entry name" value="Periplasmic binding protein-like II"/>
    <property type="match status" value="1"/>
</dbReference>
<sequence length="268" mass="30116">MTVRTRLIGFILFLLGLPAWAADYYILGVQDYVRSPIIVVREYQGLAHYLGRRLGKPVRVEAVKTYDEYMKKAAAGRYDFMYAPPSMIIKANRLAGYEPVVKIPGLISAAFMALADSNIAFPEDMKGKRIGFYEKDAMVTQLALAELKSMGIDPAKYFKSITFYSDATAVLNALQYRLIDVGVAASPLFTAWTNRGYNLVMVLQGKGMPHLTFAVRKDFPQTQTVVQALLKAHEDPEAAEYFKFNGFTNFEPAKLSDYDELAKFLDIK</sequence>